<dbReference type="CDD" id="cd01668">
    <property type="entry name" value="TGS_RSH"/>
    <property type="match status" value="1"/>
</dbReference>
<dbReference type="eggNOG" id="COG0317">
    <property type="taxonomic scope" value="Bacteria"/>
</dbReference>
<dbReference type="AlphaFoldDB" id="A0A1T4Q968"/>
<dbReference type="InterPro" id="IPR012675">
    <property type="entry name" value="Beta-grasp_dom_sf"/>
</dbReference>
<dbReference type="PANTHER" id="PTHR21262:SF31">
    <property type="entry name" value="GTP PYROPHOSPHOKINASE"/>
    <property type="match status" value="1"/>
</dbReference>
<keyword evidence="5" id="KW-0418">Kinase</keyword>
<dbReference type="NCBIfam" id="TIGR00691">
    <property type="entry name" value="spoT_relA"/>
    <property type="match status" value="1"/>
</dbReference>
<dbReference type="PROSITE" id="PS51831">
    <property type="entry name" value="HD"/>
    <property type="match status" value="1"/>
</dbReference>
<organism evidence="5 6">
    <name type="scientific">Segatella oulorum</name>
    <dbReference type="NCBI Taxonomy" id="28136"/>
    <lineage>
        <taxon>Bacteria</taxon>
        <taxon>Pseudomonadati</taxon>
        <taxon>Bacteroidota</taxon>
        <taxon>Bacteroidia</taxon>
        <taxon>Bacteroidales</taxon>
        <taxon>Prevotellaceae</taxon>
        <taxon>Segatella</taxon>
    </lineage>
</organism>
<dbReference type="CDD" id="cd05399">
    <property type="entry name" value="NT_Rel-Spo_like"/>
    <property type="match status" value="1"/>
</dbReference>
<dbReference type="SUPFAM" id="SSF81301">
    <property type="entry name" value="Nucleotidyltransferase"/>
    <property type="match status" value="1"/>
</dbReference>
<evidence type="ECO:0000256" key="1">
    <source>
        <dbReference type="ARBA" id="ARBA00025704"/>
    </source>
</evidence>
<dbReference type="InterPro" id="IPR045600">
    <property type="entry name" value="RelA/SpoT_AH_RIS"/>
</dbReference>
<proteinExistence type="inferred from homology"/>
<dbReference type="SMART" id="SM00471">
    <property type="entry name" value="HDc"/>
    <property type="match status" value="1"/>
</dbReference>
<accession>A0A1T4Q968</accession>
<evidence type="ECO:0000256" key="2">
    <source>
        <dbReference type="RuleBase" id="RU003847"/>
    </source>
</evidence>
<dbReference type="InterPro" id="IPR004095">
    <property type="entry name" value="TGS"/>
</dbReference>
<dbReference type="FunFam" id="3.10.20.30:FF:000002">
    <property type="entry name" value="GTP pyrophosphokinase (RelA/SpoT)"/>
    <property type="match status" value="1"/>
</dbReference>
<dbReference type="Pfam" id="PF19296">
    <property type="entry name" value="RelA_AH_RIS"/>
    <property type="match status" value="1"/>
</dbReference>
<dbReference type="GO" id="GO:0016301">
    <property type="term" value="F:kinase activity"/>
    <property type="evidence" value="ECO:0007669"/>
    <property type="project" value="UniProtKB-KW"/>
</dbReference>
<protein>
    <submittedName>
        <fullName evidence="5">GTP pyrophosphokinase</fullName>
    </submittedName>
</protein>
<name>A0A1T4Q968_9BACT</name>
<feature type="domain" description="HD" evidence="3">
    <location>
        <begin position="64"/>
        <end position="164"/>
    </location>
</feature>
<dbReference type="SUPFAM" id="SSF81271">
    <property type="entry name" value="TGS-like"/>
    <property type="match status" value="1"/>
</dbReference>
<evidence type="ECO:0000259" key="3">
    <source>
        <dbReference type="PROSITE" id="PS51831"/>
    </source>
</evidence>
<dbReference type="Gene3D" id="3.30.460.10">
    <property type="entry name" value="Beta Polymerase, domain 2"/>
    <property type="match status" value="1"/>
</dbReference>
<dbReference type="InterPro" id="IPR002912">
    <property type="entry name" value="ACT_dom"/>
</dbReference>
<dbReference type="InterPro" id="IPR007685">
    <property type="entry name" value="RelA_SpoT"/>
</dbReference>
<evidence type="ECO:0000259" key="4">
    <source>
        <dbReference type="PROSITE" id="PS51880"/>
    </source>
</evidence>
<dbReference type="GO" id="GO:0015969">
    <property type="term" value="P:guanosine tetraphosphate metabolic process"/>
    <property type="evidence" value="ECO:0007669"/>
    <property type="project" value="InterPro"/>
</dbReference>
<dbReference type="Pfam" id="PF13328">
    <property type="entry name" value="HD_4"/>
    <property type="match status" value="1"/>
</dbReference>
<gene>
    <name evidence="5" type="ORF">SAMN02745202_01741</name>
</gene>
<keyword evidence="5" id="KW-0808">Transferase</keyword>
<comment type="pathway">
    <text evidence="1">Purine metabolism.</text>
</comment>
<dbReference type="SUPFAM" id="SSF55021">
    <property type="entry name" value="ACT-like"/>
    <property type="match status" value="1"/>
</dbReference>
<dbReference type="EMBL" id="FUXK01000020">
    <property type="protein sequence ID" value="SKA00279.1"/>
    <property type="molecule type" value="Genomic_DNA"/>
</dbReference>
<dbReference type="InterPro" id="IPR004811">
    <property type="entry name" value="RelA/Spo_fam"/>
</dbReference>
<dbReference type="Pfam" id="PF04607">
    <property type="entry name" value="RelA_SpoT"/>
    <property type="match status" value="1"/>
</dbReference>
<evidence type="ECO:0000313" key="5">
    <source>
        <dbReference type="EMBL" id="SKA00279.1"/>
    </source>
</evidence>
<dbReference type="InterPro" id="IPR045865">
    <property type="entry name" value="ACT-like_dom_sf"/>
</dbReference>
<sequence>MSEHELTETSREMLDEEMVTQAFQHLLDTYLASRHRKKVEIITKAFNFAKQAHKGVKRLSGEPYIMHPIAVAQIACEEMGLGSTSICAALLHDVVEDTDYTIEDIENIFGPKIAQIVDGLTKISGGIFGDKASAQAENFKKLLLTMSDDIRVILIKICDRLHNMRTLASQPANKQYKIAGETLYIYAPLANRLGLNKIKTELEDLSFSYEHPEEYAAIKSKLALTQEKRDELFAQFTQPIREALDQMGLKYTIKARVKSPYSIWNKMQNKHVTFEEIYDILAVRIIFEPKVRSEEINECFNIYVAISRIYKSHPDRLRDWLNHPKANGYQALHVTLMSKQGRWIEVQIRSDRMNEIAEQGFAAHWKYKDGGEYSEDETELNDWLSTIKEILDDPQPDAMDFLDSIKLNLFASEIFVFTPKGEIKTMPAGCTALDFAFQIHTFLGSHCIGAKVNHKLVPLSHKLNSGDQVEILTSKAQHVQASWINFVSTAKARAKIQAILRRDNREIQRKGEETLTDWLTRNQLELTSSVLDKLVELHHLQHHDELFAAIGNKQIILGDQDLDYLLGKDVKEKSTTTWRRYVPFLHDKKTPATTEKPNKLSQLFTVGADFKKKKPVLINEENINTYVFPDCCHPIPGDDILGYIDNSNHIEIHKRACPVASKLKSSYGNRILDAKWDMHNLLFFDTTIQIKGIDRQGMLCDLAEVLSEQLGLYIRNVSIGTNEGIFEGKIDVRVHNRNEVGTIITQLKGIDGLQEVTQIM</sequence>
<dbReference type="Gene3D" id="1.10.3210.10">
    <property type="entry name" value="Hypothetical protein af1432"/>
    <property type="match status" value="1"/>
</dbReference>
<reference evidence="5 6" key="1">
    <citation type="submission" date="2017-02" db="EMBL/GenBank/DDBJ databases">
        <authorList>
            <person name="Peterson S.W."/>
        </authorList>
    </citation>
    <scope>NUCLEOTIDE SEQUENCE [LARGE SCALE GENOMIC DNA]</scope>
    <source>
        <strain evidence="5 6">ATCC 43324</strain>
    </source>
</reference>
<comment type="function">
    <text evidence="2">In eubacteria ppGpp (guanosine 3'-diphosphate 5'-diphosphate) is a mediator of the stringent response that coordinates a variety of cellular activities in response to changes in nutritional abundance.</text>
</comment>
<dbReference type="SMART" id="SM00954">
    <property type="entry name" value="RelA_SpoT"/>
    <property type="match status" value="1"/>
</dbReference>
<dbReference type="InterPro" id="IPR003607">
    <property type="entry name" value="HD/PDEase_dom"/>
</dbReference>
<dbReference type="FunFam" id="1.10.3210.10:FF:000001">
    <property type="entry name" value="GTP pyrophosphokinase RelA"/>
    <property type="match status" value="1"/>
</dbReference>
<dbReference type="InterPro" id="IPR012676">
    <property type="entry name" value="TGS-like"/>
</dbReference>
<comment type="similarity">
    <text evidence="2">Belongs to the relA/spoT family.</text>
</comment>
<dbReference type="Proteomes" id="UP000190065">
    <property type="component" value="Unassembled WGS sequence"/>
</dbReference>
<dbReference type="InterPro" id="IPR006674">
    <property type="entry name" value="HD_domain"/>
</dbReference>
<dbReference type="PROSITE" id="PS51880">
    <property type="entry name" value="TGS"/>
    <property type="match status" value="1"/>
</dbReference>
<evidence type="ECO:0000313" key="6">
    <source>
        <dbReference type="Proteomes" id="UP000190065"/>
    </source>
</evidence>
<dbReference type="SUPFAM" id="SSF109604">
    <property type="entry name" value="HD-domain/PDEase-like"/>
    <property type="match status" value="1"/>
</dbReference>
<dbReference type="GO" id="GO:0005886">
    <property type="term" value="C:plasma membrane"/>
    <property type="evidence" value="ECO:0007669"/>
    <property type="project" value="TreeGrafter"/>
</dbReference>
<dbReference type="PANTHER" id="PTHR21262">
    <property type="entry name" value="GUANOSINE-3',5'-BIS DIPHOSPHATE 3'-PYROPHOSPHOHYDROLASE"/>
    <property type="match status" value="1"/>
</dbReference>
<dbReference type="CDD" id="cd04876">
    <property type="entry name" value="ACT_RelA-SpoT"/>
    <property type="match status" value="1"/>
</dbReference>
<dbReference type="Pfam" id="PF02824">
    <property type="entry name" value="TGS"/>
    <property type="match status" value="1"/>
</dbReference>
<dbReference type="InterPro" id="IPR043519">
    <property type="entry name" value="NT_sf"/>
</dbReference>
<dbReference type="STRING" id="28136.SAMN02745202_01741"/>
<dbReference type="InterPro" id="IPR033655">
    <property type="entry name" value="TGS_RelA/SpoT"/>
</dbReference>
<dbReference type="RefSeq" id="WP_078805725.1">
    <property type="nucleotide sequence ID" value="NZ_FUXK01000020.1"/>
</dbReference>
<dbReference type="Gene3D" id="3.10.20.30">
    <property type="match status" value="1"/>
</dbReference>
<dbReference type="Pfam" id="PF13291">
    <property type="entry name" value="ACT_4"/>
    <property type="match status" value="1"/>
</dbReference>
<feature type="domain" description="TGS" evidence="4">
    <location>
        <begin position="412"/>
        <end position="473"/>
    </location>
</feature>
<dbReference type="Gene3D" id="3.30.70.260">
    <property type="match status" value="1"/>
</dbReference>
<dbReference type="CDD" id="cd00077">
    <property type="entry name" value="HDc"/>
    <property type="match status" value="1"/>
</dbReference>